<protein>
    <recommendedName>
        <fullName evidence="2 5">Aminoglycoside N(3)-acetyltransferase</fullName>
        <ecNumber evidence="5">2.3.1.-</ecNumber>
    </recommendedName>
</protein>
<dbReference type="AlphaFoldDB" id="G8QVP1"/>
<dbReference type="InterPro" id="IPR003679">
    <property type="entry name" value="Amioglycoside_AcTrfase"/>
</dbReference>
<evidence type="ECO:0000313" key="7">
    <source>
        <dbReference type="Proteomes" id="UP000005632"/>
    </source>
</evidence>
<dbReference type="Proteomes" id="UP000005632">
    <property type="component" value="Chromosome"/>
</dbReference>
<dbReference type="PANTHER" id="PTHR11104:SF0">
    <property type="entry name" value="SPBETA PROPHAGE-DERIVED AMINOGLYCOSIDE N(3')-ACETYLTRANSFERASE-LIKE PROTEIN YOKD"/>
    <property type="match status" value="1"/>
</dbReference>
<dbReference type="HOGENOM" id="CLU_060091_0_0_12"/>
<dbReference type="SUPFAM" id="SSF110710">
    <property type="entry name" value="TTHA0583/YokD-like"/>
    <property type="match status" value="1"/>
</dbReference>
<keyword evidence="3 5" id="KW-0808">Transferase</keyword>
<evidence type="ECO:0000256" key="2">
    <source>
        <dbReference type="ARBA" id="ARBA00012882"/>
    </source>
</evidence>
<comment type="similarity">
    <text evidence="1 5">Belongs to the antibiotic N-acetyltransferase family.</text>
</comment>
<dbReference type="PANTHER" id="PTHR11104">
    <property type="entry name" value="AMINOGLYCOSIDE N3-ACETYLTRANSFERASE"/>
    <property type="match status" value="1"/>
</dbReference>
<name>G8QVP1_SPHPG</name>
<dbReference type="Pfam" id="PF02522">
    <property type="entry name" value="Antibiotic_NAT"/>
    <property type="match status" value="1"/>
</dbReference>
<dbReference type="GO" id="GO:0046677">
    <property type="term" value="P:response to antibiotic"/>
    <property type="evidence" value="ECO:0007669"/>
    <property type="project" value="UniProtKB-KW"/>
</dbReference>
<accession>G8QVP1</accession>
<keyword evidence="5" id="KW-0046">Antibiotic resistance</keyword>
<keyword evidence="4 5" id="KW-0012">Acyltransferase</keyword>
<dbReference type="eggNOG" id="COG2746">
    <property type="taxonomic scope" value="Bacteria"/>
</dbReference>
<dbReference type="InterPro" id="IPR028345">
    <property type="entry name" value="Antibiotic_NAT-like"/>
</dbReference>
<dbReference type="KEGG" id="sgp:SpiGrapes_1523"/>
<reference evidence="6 7" key="1">
    <citation type="submission" date="2011-11" db="EMBL/GenBank/DDBJ databases">
        <title>Complete sequence of Spirochaeta sp. grapes.</title>
        <authorList>
            <consortium name="US DOE Joint Genome Institute"/>
            <person name="Lucas S."/>
            <person name="Han J."/>
            <person name="Lapidus A."/>
            <person name="Cheng J.-F."/>
            <person name="Goodwin L."/>
            <person name="Pitluck S."/>
            <person name="Peters L."/>
            <person name="Ovchinnikova G."/>
            <person name="Munk A.C."/>
            <person name="Detter J.C."/>
            <person name="Han C."/>
            <person name="Tapia R."/>
            <person name="Land M."/>
            <person name="Hauser L."/>
            <person name="Kyrpides N."/>
            <person name="Ivanova N."/>
            <person name="Pagani I."/>
            <person name="Ritalahtilisa K."/>
            <person name="Loeffler F."/>
            <person name="Woyke T."/>
        </authorList>
    </citation>
    <scope>NUCLEOTIDE SEQUENCE [LARGE SCALE GENOMIC DNA]</scope>
    <source>
        <strain evidence="7">ATCC BAA-1885 / DSM 22778 / Grapes</strain>
    </source>
</reference>
<proteinExistence type="inferred from homology"/>
<keyword evidence="7" id="KW-1185">Reference proteome</keyword>
<dbReference type="EMBL" id="CP003155">
    <property type="protein sequence ID" value="AEV29333.1"/>
    <property type="molecule type" value="Genomic_DNA"/>
</dbReference>
<comment type="catalytic activity">
    <reaction evidence="5">
        <text>a 2-deoxystreptamine antibiotic + acetyl-CoA = an N(3)-acetyl-2-deoxystreptamine antibiotic + CoA + H(+)</text>
        <dbReference type="Rhea" id="RHEA:12665"/>
        <dbReference type="ChEBI" id="CHEBI:15378"/>
        <dbReference type="ChEBI" id="CHEBI:57287"/>
        <dbReference type="ChEBI" id="CHEBI:57288"/>
        <dbReference type="ChEBI" id="CHEBI:57921"/>
        <dbReference type="ChEBI" id="CHEBI:77452"/>
        <dbReference type="EC" id="2.3.1.81"/>
    </reaction>
</comment>
<evidence type="ECO:0000256" key="4">
    <source>
        <dbReference type="ARBA" id="ARBA00023315"/>
    </source>
</evidence>
<dbReference type="EC" id="2.3.1.-" evidence="5"/>
<evidence type="ECO:0000256" key="5">
    <source>
        <dbReference type="RuleBase" id="RU365031"/>
    </source>
</evidence>
<evidence type="ECO:0000256" key="3">
    <source>
        <dbReference type="ARBA" id="ARBA00022679"/>
    </source>
</evidence>
<evidence type="ECO:0000256" key="1">
    <source>
        <dbReference type="ARBA" id="ARBA00006383"/>
    </source>
</evidence>
<sequence length="245" mass="27225">MYTKENLLENLRQLGINPKGTILVHASYKSIGEVENGADTVIEALIDYMHEGLLVFPSHTWATVDANNPVYSVNESPACIGIIPELARKKPGGFRSGHPTHSVVAFGKDAKTFVQDDEHFDTPCARASAWGKLLDRDATILLVGVGLNRDTFIHGIEEWLDLPERLTKEKEMLTSILADGTAVTVPSRRHIGHPSENFPKVQDYLFEKHILHNGTFGDAKVLYHSTQELYDALEPLLEKNPALFS</sequence>
<dbReference type="OrthoDB" id="7330654at2"/>
<evidence type="ECO:0000313" key="6">
    <source>
        <dbReference type="EMBL" id="AEV29333.1"/>
    </source>
</evidence>
<dbReference type="RefSeq" id="WP_014270181.1">
    <property type="nucleotide sequence ID" value="NC_016633.1"/>
</dbReference>
<organism evidence="6 7">
    <name type="scientific">Sphaerochaeta pleomorpha (strain ATCC BAA-1885 / DSM 22778 / Grapes)</name>
    <dbReference type="NCBI Taxonomy" id="158190"/>
    <lineage>
        <taxon>Bacteria</taxon>
        <taxon>Pseudomonadati</taxon>
        <taxon>Spirochaetota</taxon>
        <taxon>Spirochaetia</taxon>
        <taxon>Spirochaetales</taxon>
        <taxon>Sphaerochaetaceae</taxon>
        <taxon>Sphaerochaeta</taxon>
    </lineage>
</organism>
<gene>
    <name evidence="6" type="ordered locus">SpiGrapes_1523</name>
</gene>
<dbReference type="GO" id="GO:0046353">
    <property type="term" value="F:aminoglycoside 3-N-acetyltransferase activity"/>
    <property type="evidence" value="ECO:0007669"/>
    <property type="project" value="UniProtKB-EC"/>
</dbReference>